<dbReference type="Proteomes" id="UP000502035">
    <property type="component" value="Chromosome"/>
</dbReference>
<proteinExistence type="predicted"/>
<dbReference type="SUPFAM" id="SSF89392">
    <property type="entry name" value="Prokaryotic lipoproteins and lipoprotein localization factors"/>
    <property type="match status" value="1"/>
</dbReference>
<dbReference type="EMBL" id="CP049866">
    <property type="protein sequence ID" value="QIK74442.1"/>
    <property type="molecule type" value="Genomic_DNA"/>
</dbReference>
<evidence type="ECO:0000313" key="4">
    <source>
        <dbReference type="Proteomes" id="UP000502035"/>
    </source>
</evidence>
<feature type="signal peptide" evidence="2">
    <location>
        <begin position="1"/>
        <end position="27"/>
    </location>
</feature>
<organism evidence="3 4">
    <name type="scientific">Nocardioides piscis</name>
    <dbReference type="NCBI Taxonomy" id="2714938"/>
    <lineage>
        <taxon>Bacteria</taxon>
        <taxon>Bacillati</taxon>
        <taxon>Actinomycetota</taxon>
        <taxon>Actinomycetes</taxon>
        <taxon>Propionibacteriales</taxon>
        <taxon>Nocardioidaceae</taxon>
        <taxon>Nocardioides</taxon>
    </lineage>
</organism>
<evidence type="ECO:0000256" key="2">
    <source>
        <dbReference type="SAM" id="SignalP"/>
    </source>
</evidence>
<feature type="compositionally biased region" description="Low complexity" evidence="1">
    <location>
        <begin position="27"/>
        <end position="41"/>
    </location>
</feature>
<dbReference type="PROSITE" id="PS51257">
    <property type="entry name" value="PROKAR_LIPOPROTEIN"/>
    <property type="match status" value="1"/>
</dbReference>
<keyword evidence="4" id="KW-1185">Reference proteome</keyword>
<gene>
    <name evidence="3" type="ORF">G7071_02285</name>
</gene>
<evidence type="ECO:0008006" key="5">
    <source>
        <dbReference type="Google" id="ProtNLM"/>
    </source>
</evidence>
<name>A0A6G7YC96_9ACTN</name>
<evidence type="ECO:0000256" key="1">
    <source>
        <dbReference type="SAM" id="MobiDB-lite"/>
    </source>
</evidence>
<dbReference type="Gene3D" id="2.50.20.20">
    <property type="match status" value="1"/>
</dbReference>
<dbReference type="InterPro" id="IPR029046">
    <property type="entry name" value="LolA/LolB/LppX"/>
</dbReference>
<keyword evidence="2" id="KW-0732">Signal</keyword>
<sequence>MARPSLARRLGAATLFTTLALSVAACGGDDGSATDAGSSASEESEQPESEESAESEGSSGEVPELSAEEFYPAVMGALEDAETFAFSTTTTGAGAENAVSGVMRWAEDGLEMKASSTGAQAFDMIVSDKVMYIESSLVGSPDGKKWIKVDLSDPNSLFGQLGKTLDPTTMFKAMSSPKELEVLGSEEIAGVETNQYRVVMDTAEFTKALDMPQEMLGSMPDEIATLMWVDADNRPHKFTQEIEIPGPGGKPVATRVEGTYSDFGVDVDIEVPPASEVGTMPGMS</sequence>
<dbReference type="RefSeq" id="WP_166314394.1">
    <property type="nucleotide sequence ID" value="NZ_CP049866.1"/>
</dbReference>
<feature type="region of interest" description="Disordered" evidence="1">
    <location>
        <begin position="27"/>
        <end position="65"/>
    </location>
</feature>
<feature type="compositionally biased region" description="Acidic residues" evidence="1">
    <location>
        <begin position="42"/>
        <end position="54"/>
    </location>
</feature>
<reference evidence="3 4" key="1">
    <citation type="submission" date="2020-03" db="EMBL/GenBank/DDBJ databases">
        <title>Nocardioides sp. nov., isolated from fish.</title>
        <authorList>
            <person name="Hyun D.-W."/>
            <person name="Bae J.-W."/>
        </authorList>
    </citation>
    <scope>NUCLEOTIDE SEQUENCE [LARGE SCALE GENOMIC DNA]</scope>
    <source>
        <strain evidence="3 4">HDW12A</strain>
    </source>
</reference>
<evidence type="ECO:0000313" key="3">
    <source>
        <dbReference type="EMBL" id="QIK74442.1"/>
    </source>
</evidence>
<dbReference type="AlphaFoldDB" id="A0A6G7YC96"/>
<dbReference type="KEGG" id="npi:G7071_02285"/>
<accession>A0A6G7YC96</accession>
<protein>
    <recommendedName>
        <fullName evidence="5">LppX_LprAFG lipoprotein</fullName>
    </recommendedName>
</protein>
<feature type="chain" id="PRO_5038853005" description="LppX_LprAFG lipoprotein" evidence="2">
    <location>
        <begin position="28"/>
        <end position="284"/>
    </location>
</feature>